<dbReference type="Pfam" id="PF01381">
    <property type="entry name" value="HTH_3"/>
    <property type="match status" value="1"/>
</dbReference>
<dbReference type="InterPro" id="IPR010982">
    <property type="entry name" value="Lambda_DNA-bd_dom_sf"/>
</dbReference>
<dbReference type="Gene3D" id="1.10.260.40">
    <property type="entry name" value="lambda repressor-like DNA-binding domains"/>
    <property type="match status" value="1"/>
</dbReference>
<dbReference type="EMBL" id="JAIBOA010000010">
    <property type="protein sequence ID" value="MBW8484274.1"/>
    <property type="molecule type" value="Genomic_DNA"/>
</dbReference>
<gene>
    <name evidence="3" type="ORF">K1Y72_17965</name>
</gene>
<keyword evidence="4" id="KW-1185">Reference proteome</keyword>
<protein>
    <submittedName>
        <fullName evidence="3">ImmA/IrrE family metallo-endopeptidase</fullName>
    </submittedName>
</protein>
<comment type="caution">
    <text evidence="3">The sequence shown here is derived from an EMBL/GenBank/DDBJ whole genome shotgun (WGS) entry which is preliminary data.</text>
</comment>
<dbReference type="InterPro" id="IPR010359">
    <property type="entry name" value="IrrE_HExxH"/>
</dbReference>
<evidence type="ECO:0000313" key="3">
    <source>
        <dbReference type="EMBL" id="MBW8484274.1"/>
    </source>
</evidence>
<dbReference type="Proteomes" id="UP000774570">
    <property type="component" value="Unassembled WGS sequence"/>
</dbReference>
<organism evidence="3 4">
    <name type="scientific">Actinomadura parmotrematis</name>
    <dbReference type="NCBI Taxonomy" id="2864039"/>
    <lineage>
        <taxon>Bacteria</taxon>
        <taxon>Bacillati</taxon>
        <taxon>Actinomycetota</taxon>
        <taxon>Actinomycetes</taxon>
        <taxon>Streptosporangiales</taxon>
        <taxon>Thermomonosporaceae</taxon>
        <taxon>Actinomadura</taxon>
    </lineage>
</organism>
<dbReference type="PROSITE" id="PS50943">
    <property type="entry name" value="HTH_CROC1"/>
    <property type="match status" value="1"/>
</dbReference>
<feature type="domain" description="HTH cro/C1-type" evidence="2">
    <location>
        <begin position="14"/>
        <end position="68"/>
    </location>
</feature>
<comment type="similarity">
    <text evidence="1">Belongs to the short-chain fatty acyl-CoA assimilation regulator (ScfR) family.</text>
</comment>
<dbReference type="InterPro" id="IPR001387">
    <property type="entry name" value="Cro/C1-type_HTH"/>
</dbReference>
<dbReference type="Pfam" id="PF06114">
    <property type="entry name" value="Peptidase_M78"/>
    <property type="match status" value="1"/>
</dbReference>
<evidence type="ECO:0000256" key="1">
    <source>
        <dbReference type="ARBA" id="ARBA00007227"/>
    </source>
</evidence>
<dbReference type="PANTHER" id="PTHR43236">
    <property type="entry name" value="ANTITOXIN HIGA1"/>
    <property type="match status" value="1"/>
</dbReference>
<dbReference type="Gene3D" id="1.10.10.2910">
    <property type="match status" value="1"/>
</dbReference>
<dbReference type="CDD" id="cd00093">
    <property type="entry name" value="HTH_XRE"/>
    <property type="match status" value="1"/>
</dbReference>
<dbReference type="RefSeq" id="WP_220167494.1">
    <property type="nucleotide sequence ID" value="NZ_JAIBOA010000010.1"/>
</dbReference>
<dbReference type="InterPro" id="IPR052345">
    <property type="entry name" value="Rad_response_metalloprotease"/>
</dbReference>
<dbReference type="SMART" id="SM00530">
    <property type="entry name" value="HTH_XRE"/>
    <property type="match status" value="1"/>
</dbReference>
<dbReference type="PANTHER" id="PTHR43236:SF1">
    <property type="entry name" value="BLL7220 PROTEIN"/>
    <property type="match status" value="1"/>
</dbReference>
<reference evidence="3 4" key="1">
    <citation type="submission" date="2021-07" db="EMBL/GenBank/DDBJ databases">
        <title>Actinomadura sp. PM05-2 isolated from lichen.</title>
        <authorList>
            <person name="Somphong A."/>
            <person name="Phongsopitanun W."/>
            <person name="Tanasupawat S."/>
            <person name="Peongsungnone V."/>
        </authorList>
    </citation>
    <scope>NUCLEOTIDE SEQUENCE [LARGE SCALE GENOMIC DNA]</scope>
    <source>
        <strain evidence="3 4">PM05-2</strain>
    </source>
</reference>
<evidence type="ECO:0000313" key="4">
    <source>
        <dbReference type="Proteomes" id="UP000774570"/>
    </source>
</evidence>
<proteinExistence type="inferred from homology"/>
<name>A0ABS7FV28_9ACTN</name>
<evidence type="ECO:0000259" key="2">
    <source>
        <dbReference type="PROSITE" id="PS50943"/>
    </source>
</evidence>
<sequence>MDGTWSWPDLGRRVREARIAAGLSQEALGQRLGLGRTIVVKVEAGKREVDALELARLAEVLKLPMSHFLTRPPEVLSRRVELSDDTTSDVAGQSYRLEAALQAWLADIEQLVALGSLALPAHQSYDRPVQDHRSAVEAAQWVRGVLDLGTDPVASLMGVCQRMGQLVAVVETPGDGASLIEGGVAAAVVSVTGDPGRRRSTAAHELGHFVLGDEYSSDLGVHTSRDHRERVINSFAAELLLPMSAVEQAATEGECSRRDLIRLAAVYRTSWTLAVHQAVKAGVGDGRKLRHQDRPTKAELMEAVRFAPQPDLESIRVPPLYAQAVLQAWRGSLISSARAIEMLRGELDASDLPDREELDTAP</sequence>
<dbReference type="SUPFAM" id="SSF47413">
    <property type="entry name" value="lambda repressor-like DNA-binding domains"/>
    <property type="match status" value="1"/>
</dbReference>
<accession>A0ABS7FV28</accession>